<feature type="compositionally biased region" description="Basic and acidic residues" evidence="1">
    <location>
        <begin position="135"/>
        <end position="153"/>
    </location>
</feature>
<accession>A0AAJ8L165</accession>
<evidence type="ECO:0000313" key="2">
    <source>
        <dbReference type="EMBL" id="WWC67618.1"/>
    </source>
</evidence>
<dbReference type="KEGG" id="kpin:30174868"/>
<dbReference type="EMBL" id="CP144520">
    <property type="protein sequence ID" value="WWC67618.1"/>
    <property type="molecule type" value="Genomic_DNA"/>
</dbReference>
<feature type="compositionally biased region" description="Low complexity" evidence="1">
    <location>
        <begin position="49"/>
        <end position="62"/>
    </location>
</feature>
<dbReference type="AlphaFoldDB" id="A0AAJ8L165"/>
<gene>
    <name evidence="2" type="ORF">I206_101528</name>
</gene>
<organism evidence="2 3">
    <name type="scientific">Kwoniella pini CBS 10737</name>
    <dbReference type="NCBI Taxonomy" id="1296096"/>
    <lineage>
        <taxon>Eukaryota</taxon>
        <taxon>Fungi</taxon>
        <taxon>Dikarya</taxon>
        <taxon>Basidiomycota</taxon>
        <taxon>Agaricomycotina</taxon>
        <taxon>Tremellomycetes</taxon>
        <taxon>Tremellales</taxon>
        <taxon>Cryptococcaceae</taxon>
        <taxon>Kwoniella</taxon>
    </lineage>
</organism>
<name>A0AAJ8L165_9TREE</name>
<feature type="region of interest" description="Disordered" evidence="1">
    <location>
        <begin position="46"/>
        <end position="195"/>
    </location>
</feature>
<dbReference type="Proteomes" id="UP000094020">
    <property type="component" value="Chromosome 2"/>
</dbReference>
<reference evidence="2" key="2">
    <citation type="submission" date="2024-02" db="EMBL/GenBank/DDBJ databases">
        <title>Comparative genomics of Cryptococcus and Kwoniella reveals pathogenesis evolution and contrasting modes of karyotype evolution via chromosome fusion or intercentromeric recombination.</title>
        <authorList>
            <person name="Coelho M.A."/>
            <person name="David-Palma M."/>
            <person name="Shea T."/>
            <person name="Bowers K."/>
            <person name="McGinley-Smith S."/>
            <person name="Mohammad A.W."/>
            <person name="Gnirke A."/>
            <person name="Yurkov A.M."/>
            <person name="Nowrousian M."/>
            <person name="Sun S."/>
            <person name="Cuomo C.A."/>
            <person name="Heitman J."/>
        </authorList>
    </citation>
    <scope>NUCLEOTIDE SEQUENCE</scope>
    <source>
        <strain evidence="2">CBS 10737</strain>
    </source>
</reference>
<evidence type="ECO:0000313" key="3">
    <source>
        <dbReference type="Proteomes" id="UP000094020"/>
    </source>
</evidence>
<reference evidence="2" key="1">
    <citation type="submission" date="2013-07" db="EMBL/GenBank/DDBJ databases">
        <authorList>
            <consortium name="The Broad Institute Genome Sequencing Platform"/>
            <person name="Cuomo C."/>
            <person name="Litvintseva A."/>
            <person name="Chen Y."/>
            <person name="Heitman J."/>
            <person name="Sun S."/>
            <person name="Springer D."/>
            <person name="Dromer F."/>
            <person name="Young S.K."/>
            <person name="Zeng Q."/>
            <person name="Gargeya S."/>
            <person name="Fitzgerald M."/>
            <person name="Abouelleil A."/>
            <person name="Alvarado L."/>
            <person name="Berlin A.M."/>
            <person name="Chapman S.B."/>
            <person name="Dewar J."/>
            <person name="Goldberg J."/>
            <person name="Griggs A."/>
            <person name="Gujja S."/>
            <person name="Hansen M."/>
            <person name="Howarth C."/>
            <person name="Imamovic A."/>
            <person name="Larimer J."/>
            <person name="McCowan C."/>
            <person name="Murphy C."/>
            <person name="Pearson M."/>
            <person name="Priest M."/>
            <person name="Roberts A."/>
            <person name="Saif S."/>
            <person name="Shea T."/>
            <person name="Sykes S."/>
            <person name="Wortman J."/>
            <person name="Nusbaum C."/>
            <person name="Birren B."/>
        </authorList>
    </citation>
    <scope>NUCLEOTIDE SEQUENCE</scope>
    <source>
        <strain evidence="2">CBS 10737</strain>
    </source>
</reference>
<dbReference type="RefSeq" id="XP_019008815.2">
    <property type="nucleotide sequence ID" value="XM_019158202.2"/>
</dbReference>
<keyword evidence="3" id="KW-1185">Reference proteome</keyword>
<dbReference type="GeneID" id="30174868"/>
<sequence length="195" mass="21746">MQFTSQVHGKQRFELNPLIREAKRAIFNEQRRLEKLKRKYDELISYNVPSSSSMDNPSASANTHKAPNRPNKSGAKTVNKPHPVDKAFDSPAESQGNSARDKKAGPPHRSMNSSLFSQTRAKTHARPDPSSNDGKTTKRTSEIHVDQLEKKSEDEDDDDNDGQIPTNGSLKKTETEKKVHFGNSDSADSKSSDQE</sequence>
<evidence type="ECO:0000256" key="1">
    <source>
        <dbReference type="SAM" id="MobiDB-lite"/>
    </source>
</evidence>
<proteinExistence type="predicted"/>
<feature type="compositionally biased region" description="Polar residues" evidence="1">
    <location>
        <begin position="110"/>
        <end position="120"/>
    </location>
</feature>
<protein>
    <submittedName>
        <fullName evidence="2">Uncharacterized protein</fullName>
    </submittedName>
</protein>